<keyword evidence="7" id="KW-1185">Reference proteome</keyword>
<dbReference type="InterPro" id="IPR011990">
    <property type="entry name" value="TPR-like_helical_dom_sf"/>
</dbReference>
<dbReference type="SUPFAM" id="SSF81901">
    <property type="entry name" value="HCP-like"/>
    <property type="match status" value="1"/>
</dbReference>
<feature type="compositionally biased region" description="Low complexity" evidence="5">
    <location>
        <begin position="327"/>
        <end position="336"/>
    </location>
</feature>
<feature type="compositionally biased region" description="Polar residues" evidence="5">
    <location>
        <begin position="380"/>
        <end position="389"/>
    </location>
</feature>
<evidence type="ECO:0000256" key="1">
    <source>
        <dbReference type="ARBA" id="ARBA00006192"/>
    </source>
</evidence>
<gene>
    <name evidence="6" type="ORF">N658DRAFT_494019</name>
</gene>
<evidence type="ECO:0000256" key="5">
    <source>
        <dbReference type="SAM" id="MobiDB-lite"/>
    </source>
</evidence>
<evidence type="ECO:0000313" key="7">
    <source>
        <dbReference type="Proteomes" id="UP001305647"/>
    </source>
</evidence>
<feature type="compositionally biased region" description="Acidic residues" evidence="5">
    <location>
        <begin position="316"/>
        <end position="326"/>
    </location>
</feature>
<reference evidence="6" key="1">
    <citation type="journal article" date="2023" name="Mol. Phylogenet. Evol.">
        <title>Genome-scale phylogeny and comparative genomics of the fungal order Sordariales.</title>
        <authorList>
            <person name="Hensen N."/>
            <person name="Bonometti L."/>
            <person name="Westerberg I."/>
            <person name="Brannstrom I.O."/>
            <person name="Guillou S."/>
            <person name="Cros-Aarteil S."/>
            <person name="Calhoun S."/>
            <person name="Haridas S."/>
            <person name="Kuo A."/>
            <person name="Mondo S."/>
            <person name="Pangilinan J."/>
            <person name="Riley R."/>
            <person name="LaButti K."/>
            <person name="Andreopoulos B."/>
            <person name="Lipzen A."/>
            <person name="Chen C."/>
            <person name="Yan M."/>
            <person name="Daum C."/>
            <person name="Ng V."/>
            <person name="Clum A."/>
            <person name="Steindorff A."/>
            <person name="Ohm R.A."/>
            <person name="Martin F."/>
            <person name="Silar P."/>
            <person name="Natvig D.O."/>
            <person name="Lalanne C."/>
            <person name="Gautier V."/>
            <person name="Ament-Velasquez S.L."/>
            <person name="Kruys A."/>
            <person name="Hutchinson M.I."/>
            <person name="Powell A.J."/>
            <person name="Barry K."/>
            <person name="Miller A.N."/>
            <person name="Grigoriev I.V."/>
            <person name="Debuchy R."/>
            <person name="Gladieux P."/>
            <person name="Hiltunen Thoren M."/>
            <person name="Johannesson H."/>
        </authorList>
    </citation>
    <scope>NUCLEOTIDE SEQUENCE</scope>
    <source>
        <strain evidence="6">CBS 757.83</strain>
    </source>
</reference>
<feature type="compositionally biased region" description="Pro residues" evidence="5">
    <location>
        <begin position="130"/>
        <end position="141"/>
    </location>
</feature>
<feature type="compositionally biased region" description="Gly residues" evidence="5">
    <location>
        <begin position="1245"/>
        <end position="1254"/>
    </location>
</feature>
<evidence type="ECO:0000256" key="4">
    <source>
        <dbReference type="ARBA" id="ARBA00044511"/>
    </source>
</evidence>
<evidence type="ECO:0000313" key="6">
    <source>
        <dbReference type="EMBL" id="KAK4103533.1"/>
    </source>
</evidence>
<evidence type="ECO:0000256" key="3">
    <source>
        <dbReference type="ARBA" id="ARBA00044493"/>
    </source>
</evidence>
<comment type="similarity">
    <text evidence="1">Belongs to the CCM1 family.</text>
</comment>
<evidence type="ECO:0000256" key="2">
    <source>
        <dbReference type="ARBA" id="ARBA00022737"/>
    </source>
</evidence>
<protein>
    <submittedName>
        <fullName evidence="6">Uncharacterized protein</fullName>
    </submittedName>
</protein>
<dbReference type="InterPro" id="IPR002885">
    <property type="entry name" value="PPR_rpt"/>
</dbReference>
<keyword evidence="2" id="KW-0677">Repeat</keyword>
<name>A0AAN6Q4Q8_9PEZI</name>
<feature type="region of interest" description="Disordered" evidence="5">
    <location>
        <begin position="125"/>
        <end position="168"/>
    </location>
</feature>
<dbReference type="PANTHER" id="PTHR47447">
    <property type="entry name" value="OS03G0856100 PROTEIN"/>
    <property type="match status" value="1"/>
</dbReference>
<accession>A0AAN6Q4Q8</accession>
<feature type="region of interest" description="Disordered" evidence="5">
    <location>
        <begin position="1225"/>
        <end position="1310"/>
    </location>
</feature>
<feature type="region of interest" description="Disordered" evidence="5">
    <location>
        <begin position="1013"/>
        <end position="1048"/>
    </location>
</feature>
<feature type="region of interest" description="Disordered" evidence="5">
    <location>
        <begin position="348"/>
        <end position="410"/>
    </location>
</feature>
<reference evidence="6" key="2">
    <citation type="submission" date="2023-05" db="EMBL/GenBank/DDBJ databases">
        <authorList>
            <consortium name="Lawrence Berkeley National Laboratory"/>
            <person name="Steindorff A."/>
            <person name="Hensen N."/>
            <person name="Bonometti L."/>
            <person name="Westerberg I."/>
            <person name="Brannstrom I.O."/>
            <person name="Guillou S."/>
            <person name="Cros-Aarteil S."/>
            <person name="Calhoun S."/>
            <person name="Haridas S."/>
            <person name="Kuo A."/>
            <person name="Mondo S."/>
            <person name="Pangilinan J."/>
            <person name="Riley R."/>
            <person name="Labutti K."/>
            <person name="Andreopoulos B."/>
            <person name="Lipzen A."/>
            <person name="Chen C."/>
            <person name="Yanf M."/>
            <person name="Daum C."/>
            <person name="Ng V."/>
            <person name="Clum A."/>
            <person name="Ohm R."/>
            <person name="Martin F."/>
            <person name="Silar P."/>
            <person name="Natvig D."/>
            <person name="Lalanne C."/>
            <person name="Gautier V."/>
            <person name="Ament-Velasquez S.L."/>
            <person name="Kruys A."/>
            <person name="Hutchinson M.I."/>
            <person name="Powell A.J."/>
            <person name="Barry K."/>
            <person name="Miller A.N."/>
            <person name="Grigoriev I.V."/>
            <person name="Debuchy R."/>
            <person name="Gladieux P."/>
            <person name="Thoren M.H."/>
            <person name="Johannesson H."/>
        </authorList>
    </citation>
    <scope>NUCLEOTIDE SEQUENCE</scope>
    <source>
        <strain evidence="6">CBS 757.83</strain>
    </source>
</reference>
<proteinExistence type="inferred from homology"/>
<sequence length="1323" mass="148909">MLERTATSIEPCSSSLQRVLPSTRSCLHTRRKLHTAFWHHGAAEFDVIDACQALLRQRPRESQVHATPANASKSAETMTASTGLLDFLYPSGAAALLRRPSLIYPIRLEAGPRPHNHMLRLFTSAVPRPSNQPPESHAPPDPFKELEEAASGHSRGRAVVKPSEAPEGPEALEKLLRSNHAGAYDQIFQVWTALEPDLQEDYMIRVMLAISASARPIEAWRVVDFFACYPVQSWTEDIVRAAVKAHLTLHNVPEAMSIFKAAVEQRRFGQALDYIVAYGFELSSWDLVLRAWELYSSNLGEAEPDFGPPALTAAEPEPEPEPEPGEAQEMGQGAELAQHEGIEPGLKSAATAQETESVPEPGTSETDTGKEQPQRVGAETQPSPSQAERTVSDAMGAHEVEPTAGPTPAEVMDKWYNDAVGGVTGEQPVKSLAVQEPASLAEAVAPSTQNQSPGTIFGYPTLAATANFEAKVNEMYRSLENDPETLPQRTALVESFLRHLVRCSMHLFQPSDVVSMLRRAPDPRSYERFIVLNAEQGRNKLATDLFKKYRALPGVRTPVFVLRAMVDVFFPHNTVGMEAVLRDWYRYHGHLDERAYRKFMVFYGGRGDVRSIMRLAGEYAKHYDYKVEEDSKYCTTLMQAHAVRGDPEAAHRVMREGAERSGNPPEIRQWNILMNAHVKAGDYEGAIGLFSYVCDALEPDDNTFGAMMGMAGVRGDLQFTLELYQLARERRVKPTVTMMRALVEAYCQNDRLNEAEQLCIRITKKRDLNGDLTVLWNALLHHNAKRRDLTTVNRLLELMSAQGIAYSQETYNHLLLALLYARQAHHAMHLLRVAHQQGVFEPTADHFILLMSAFINTGEPHMVLKTNELMSKLKFPQSAMRMTKVIDALGRWQQLPYTKRRGVTGTDYLKQILSLFYKSLERENQGSPDDIRSVIGLYNKVLFILTQMREHTTVQEVIRLHNARYPNRASNETLPLKLLHQMMLADFYEKKYDSVKQTWDLVLRRATQRYQPATSYLGSDQKRDPGQDADADQAQDQGRDQDLDDGTPPKPVIYAQRFRLCDPLKTMQRLYLEEQDADGLLGLIASVRRRGFDLDSKNWNYHVQALARLKRWREAFSVCEKVLMPQWTGWYQVRAEAQAKNRVPLALRRIGTNPHRPRPISHTLLLLAKEYMDLEKMMLWSREAGREFRYINDECPKTVYAVTTMHRTGSSLEYAIFDDEGAAAGARRGPLGHELGDDEVADGDQQGGGEGRYQGRGKVRETRTWRGGRSVRPADKRRIRTSRRKSEIWTEGGFLNSPDSAPKEEGGMSAEDVVSAIKAGGSG</sequence>
<comment type="caution">
    <text evidence="6">The sequence shown here is derived from an EMBL/GenBank/DDBJ whole genome shotgun (WGS) entry which is preliminary data.</text>
</comment>
<organism evidence="6 7">
    <name type="scientific">Parathielavia hyrcaniae</name>
    <dbReference type="NCBI Taxonomy" id="113614"/>
    <lineage>
        <taxon>Eukaryota</taxon>
        <taxon>Fungi</taxon>
        <taxon>Dikarya</taxon>
        <taxon>Ascomycota</taxon>
        <taxon>Pezizomycotina</taxon>
        <taxon>Sordariomycetes</taxon>
        <taxon>Sordariomycetidae</taxon>
        <taxon>Sordariales</taxon>
        <taxon>Chaetomiaceae</taxon>
        <taxon>Parathielavia</taxon>
    </lineage>
</organism>
<comment type="function">
    <text evidence="3">Regulates mitochondrial small subunit maturation by controlling 15S rRNA 5'-end processing. Localizes to the 5' precursor of the 15S rRNA in a position that is subsequently occupied by mS47 in the mature yeast mtSSU. Uses structure and sequence-specific RNA recognition, binding to a single-stranded region of the precursor and specifically recognizing bases -6 to -1. The exchange of Ccm1 for mS47 is coupled to the irreversible removal of precursor rRNA that is accompanied by conformational changes of the mitoribosomal proteins uS5m and mS26. These conformational changes signal completion of 5'-end rRNA processing through protection of the mature 5'-end of the 15S rRNA and stabilization of mS47. The removal of the 5' precursor together with the dissociation of Ccm1 may be catalyzed by the 5'-3' exoribonuclease Pet127. Involved in the specific removal of group I introns in mitochondrial encoded transcripts.</text>
</comment>
<dbReference type="Pfam" id="PF01535">
    <property type="entry name" value="PPR"/>
    <property type="match status" value="2"/>
</dbReference>
<dbReference type="Pfam" id="PF13812">
    <property type="entry name" value="PPR_3"/>
    <property type="match status" value="1"/>
</dbReference>
<dbReference type="PANTHER" id="PTHR47447:SF17">
    <property type="entry name" value="OS12G0638900 PROTEIN"/>
    <property type="match status" value="1"/>
</dbReference>
<dbReference type="Gene3D" id="1.25.40.10">
    <property type="entry name" value="Tetratricopeptide repeat domain"/>
    <property type="match status" value="2"/>
</dbReference>
<dbReference type="EMBL" id="MU863628">
    <property type="protein sequence ID" value="KAK4103533.1"/>
    <property type="molecule type" value="Genomic_DNA"/>
</dbReference>
<feature type="region of interest" description="Disordered" evidence="5">
    <location>
        <begin position="303"/>
        <end position="336"/>
    </location>
</feature>
<dbReference type="Proteomes" id="UP001305647">
    <property type="component" value="Unassembled WGS sequence"/>
</dbReference>
<comment type="subunit">
    <text evidence="4">Binds to mitochondrial small subunit 15S rRNA.</text>
</comment>